<dbReference type="Proteomes" id="UP001195483">
    <property type="component" value="Unassembled WGS sequence"/>
</dbReference>
<keyword evidence="4" id="KW-0472">Membrane</keyword>
<dbReference type="PROSITE" id="PS01180">
    <property type="entry name" value="CUB"/>
    <property type="match status" value="6"/>
</dbReference>
<keyword evidence="4" id="KW-1133">Transmembrane helix</keyword>
<keyword evidence="1" id="KW-0677">Repeat</keyword>
<dbReference type="CDD" id="cd00041">
    <property type="entry name" value="CUB"/>
    <property type="match status" value="6"/>
</dbReference>
<protein>
    <recommendedName>
        <fullName evidence="6">CUB domain-containing protein</fullName>
    </recommendedName>
</protein>
<comment type="caution">
    <text evidence="7">The sequence shown here is derived from an EMBL/GenBank/DDBJ whole genome shotgun (WGS) entry which is preliminary data.</text>
</comment>
<dbReference type="FunFam" id="2.60.120.290:FF:000013">
    <property type="entry name" value="Membrane frizzled-related protein"/>
    <property type="match status" value="1"/>
</dbReference>
<dbReference type="Gene3D" id="2.60.120.290">
    <property type="entry name" value="Spermadhesin, CUB domain"/>
    <property type="match status" value="6"/>
</dbReference>
<dbReference type="AlphaFoldDB" id="A0AAE0SAD3"/>
<proteinExistence type="predicted"/>
<evidence type="ECO:0000256" key="5">
    <source>
        <dbReference type="SAM" id="SignalP"/>
    </source>
</evidence>
<dbReference type="SUPFAM" id="SSF49854">
    <property type="entry name" value="Spermadhesin, CUB domain"/>
    <property type="match status" value="6"/>
</dbReference>
<dbReference type="InterPro" id="IPR035914">
    <property type="entry name" value="Sperma_CUB_dom_sf"/>
</dbReference>
<evidence type="ECO:0000256" key="2">
    <source>
        <dbReference type="ARBA" id="ARBA00023157"/>
    </source>
</evidence>
<evidence type="ECO:0000259" key="6">
    <source>
        <dbReference type="PROSITE" id="PS01180"/>
    </source>
</evidence>
<organism evidence="7 8">
    <name type="scientific">Potamilus streckersoni</name>
    <dbReference type="NCBI Taxonomy" id="2493646"/>
    <lineage>
        <taxon>Eukaryota</taxon>
        <taxon>Metazoa</taxon>
        <taxon>Spiralia</taxon>
        <taxon>Lophotrochozoa</taxon>
        <taxon>Mollusca</taxon>
        <taxon>Bivalvia</taxon>
        <taxon>Autobranchia</taxon>
        <taxon>Heteroconchia</taxon>
        <taxon>Palaeoheterodonta</taxon>
        <taxon>Unionida</taxon>
        <taxon>Unionoidea</taxon>
        <taxon>Unionidae</taxon>
        <taxon>Ambleminae</taxon>
        <taxon>Lampsilini</taxon>
        <taxon>Potamilus</taxon>
    </lineage>
</organism>
<reference evidence="7" key="2">
    <citation type="journal article" date="2021" name="Genome Biol. Evol.">
        <title>Developing a high-quality reference genome for a parasitic bivalve with doubly uniparental inheritance (Bivalvia: Unionida).</title>
        <authorList>
            <person name="Smith C.H."/>
        </authorList>
    </citation>
    <scope>NUCLEOTIDE SEQUENCE</scope>
    <source>
        <strain evidence="7">CHS0354</strain>
        <tissue evidence="7">Mantle</tissue>
    </source>
</reference>
<feature type="domain" description="CUB" evidence="6">
    <location>
        <begin position="714"/>
        <end position="828"/>
    </location>
</feature>
<dbReference type="PANTHER" id="PTHR24251">
    <property type="entry name" value="OVOCHYMASE-RELATED"/>
    <property type="match status" value="1"/>
</dbReference>
<reference evidence="7" key="3">
    <citation type="submission" date="2023-05" db="EMBL/GenBank/DDBJ databases">
        <authorList>
            <person name="Smith C.H."/>
        </authorList>
    </citation>
    <scope>NUCLEOTIDE SEQUENCE</scope>
    <source>
        <strain evidence="7">CHS0354</strain>
        <tissue evidence="7">Mantle</tissue>
    </source>
</reference>
<dbReference type="InterPro" id="IPR000859">
    <property type="entry name" value="CUB_dom"/>
</dbReference>
<evidence type="ECO:0000256" key="4">
    <source>
        <dbReference type="SAM" id="Phobius"/>
    </source>
</evidence>
<feature type="domain" description="CUB" evidence="6">
    <location>
        <begin position="243"/>
        <end position="357"/>
    </location>
</feature>
<dbReference type="SMART" id="SM00042">
    <property type="entry name" value="CUB"/>
    <property type="match status" value="6"/>
</dbReference>
<feature type="chain" id="PRO_5042200496" description="CUB domain-containing protein" evidence="5">
    <location>
        <begin position="19"/>
        <end position="943"/>
    </location>
</feature>
<feature type="domain" description="CUB" evidence="6">
    <location>
        <begin position="128"/>
        <end position="240"/>
    </location>
</feature>
<feature type="signal peptide" evidence="5">
    <location>
        <begin position="1"/>
        <end position="18"/>
    </location>
</feature>
<keyword evidence="5" id="KW-0732">Signal</keyword>
<keyword evidence="2" id="KW-1015">Disulfide bond</keyword>
<feature type="domain" description="CUB" evidence="6">
    <location>
        <begin position="598"/>
        <end position="711"/>
    </location>
</feature>
<dbReference type="Pfam" id="PF00431">
    <property type="entry name" value="CUB"/>
    <property type="match status" value="6"/>
</dbReference>
<accession>A0AAE0SAD3</accession>
<evidence type="ECO:0000256" key="3">
    <source>
        <dbReference type="PROSITE-ProRule" id="PRU00059"/>
    </source>
</evidence>
<feature type="transmembrane region" description="Helical" evidence="4">
    <location>
        <begin position="874"/>
        <end position="897"/>
    </location>
</feature>
<comment type="caution">
    <text evidence="3">Lacks conserved residue(s) required for the propagation of feature annotation.</text>
</comment>
<feature type="domain" description="CUB" evidence="6">
    <location>
        <begin position="476"/>
        <end position="595"/>
    </location>
</feature>
<dbReference type="EMBL" id="JAEAOA010000745">
    <property type="protein sequence ID" value="KAK3588078.1"/>
    <property type="molecule type" value="Genomic_DNA"/>
</dbReference>
<dbReference type="PANTHER" id="PTHR24251:SF30">
    <property type="entry name" value="MEMBRANE FRIZZLED-RELATED PROTEIN"/>
    <property type="match status" value="1"/>
</dbReference>
<name>A0AAE0SAD3_9BIVA</name>
<keyword evidence="4" id="KW-0812">Transmembrane</keyword>
<dbReference type="FunFam" id="2.60.120.290:FF:000005">
    <property type="entry name" value="Procollagen C-endopeptidase enhancer 1"/>
    <property type="match status" value="2"/>
</dbReference>
<sequence length="943" mass="107489">MWFTWLPVIFCGLVLLQTLKIEEWSGHVCVKYFVTYLNERYCYSANDGRWTGEHACKEWRARPKSRTHSVRYCCDGWEHNGNQLCNIRKDDGIKVSTDGDGIETLTHSEKAVLNTKHKTLIKRQGQVCGGHFSANTWKATLTSPNYPNQYENNLCCNWIIEASTDYIISLRIKYIDFEHRGNCLFDYLKINLGNALETNRICMKSNTDLIFISRSSEADITFVTDGSKTRTGFSLEYQAVRNCGGYLTAQTQARILKPPNYPYQYENNLYCHWTIEAGMNYRISIRITYLDLEETTICRHNYLQIYLGTTPIMGTERMCRKSNTDMNFISSSQQVAVILVTDRPITTMGFSLEYQAIVVNCGRYLTAETSTTTLTSPYYPSQYENNLQCYWIIQAPMNYKIVIRIINIDLQQSGNCLSDYLILHLGTNNDTDRICMNTDTDSIFISVSNKADVTFVTDGSIANTGFLLEYQAVEPCGGYITAEVLTTTLNSPSPPLAEYPYRYSSNLFCNWSIHAERNHRIAIRITDIVLDENGNCVSDYLKIYLGRNGVYATDRICTKSNKELFFISESNKADVLLVTGRLTPKTGFSLQYQAVSTCGGNLTAQIWRTTLTSPSPNFPDHFEHNLYCNWTIEAPVNYTIVIQIMEIDLEQSENCSFNYLEVNLGNNNYHRICRKNSTDLFFISMSNKVDVMMVTDGSPTTTDFYLQYNAVPICGSNLTVLTGITTLTSPNYPNQYENNLRCHWIIHAPMNHRIAIQITDIDLQQSGTCSFDYLKINLGGNSDLETDRICMKNDTDLIFFSRSNTADVYFITDQSITKRGFSLHYQAGTCSCEDGSGDKDCFVNLDKPLQNASESVNNPCGQESLVSQQKPEKATWIIISVVGFVVVLIIAGIYCWCRRRKKLSRRDNKMRQQGHGRELTEMQEEESLGAVYTIFPHRSQNSR</sequence>
<evidence type="ECO:0000256" key="1">
    <source>
        <dbReference type="ARBA" id="ARBA00022737"/>
    </source>
</evidence>
<evidence type="ECO:0000313" key="7">
    <source>
        <dbReference type="EMBL" id="KAK3588078.1"/>
    </source>
</evidence>
<keyword evidence="8" id="KW-1185">Reference proteome</keyword>
<evidence type="ECO:0000313" key="8">
    <source>
        <dbReference type="Proteomes" id="UP001195483"/>
    </source>
</evidence>
<reference evidence="7" key="1">
    <citation type="journal article" date="2021" name="Genome Biol. Evol.">
        <title>A High-Quality Reference Genome for a Parasitic Bivalve with Doubly Uniparental Inheritance (Bivalvia: Unionida).</title>
        <authorList>
            <person name="Smith C.H."/>
        </authorList>
    </citation>
    <scope>NUCLEOTIDE SEQUENCE</scope>
    <source>
        <strain evidence="7">CHS0354</strain>
    </source>
</reference>
<gene>
    <name evidence="7" type="ORF">CHS0354_012131</name>
</gene>
<feature type="domain" description="CUB" evidence="6">
    <location>
        <begin position="361"/>
        <end position="473"/>
    </location>
</feature>